<feature type="region of interest" description="Disordered" evidence="1">
    <location>
        <begin position="181"/>
        <end position="203"/>
    </location>
</feature>
<dbReference type="OrthoDB" id="5456013at2"/>
<evidence type="ECO:0000313" key="3">
    <source>
        <dbReference type="EMBL" id="QAZ68686.1"/>
    </source>
</evidence>
<evidence type="ECO:0000256" key="1">
    <source>
        <dbReference type="SAM" id="MobiDB-lite"/>
    </source>
</evidence>
<dbReference type="AlphaFoldDB" id="A0A4P6HPJ6"/>
<dbReference type="KEGG" id="dcb:C3Y92_16190"/>
<protein>
    <submittedName>
        <fullName evidence="3">Uncharacterized protein</fullName>
    </submittedName>
</protein>
<accession>A0A4P6HPJ6</accession>
<feature type="signal peptide" evidence="2">
    <location>
        <begin position="1"/>
        <end position="24"/>
    </location>
</feature>
<organism evidence="3 4">
    <name type="scientific">Solidesulfovibrio carbinolicus</name>
    <dbReference type="NCBI Taxonomy" id="296842"/>
    <lineage>
        <taxon>Bacteria</taxon>
        <taxon>Pseudomonadati</taxon>
        <taxon>Thermodesulfobacteriota</taxon>
        <taxon>Desulfovibrionia</taxon>
        <taxon>Desulfovibrionales</taxon>
        <taxon>Desulfovibrionaceae</taxon>
        <taxon>Solidesulfovibrio</taxon>
    </lineage>
</organism>
<feature type="compositionally biased region" description="Basic and acidic residues" evidence="1">
    <location>
        <begin position="187"/>
        <end position="196"/>
    </location>
</feature>
<proteinExistence type="predicted"/>
<feature type="chain" id="PRO_5020994650" evidence="2">
    <location>
        <begin position="25"/>
        <end position="203"/>
    </location>
</feature>
<keyword evidence="4" id="KW-1185">Reference proteome</keyword>
<sequence>MPRIRALFLTVLALAVLAAGSARAETPTSLAGIALGEPAAKAKARVDVRKPRDVSDAPWVKRLPVSGDKFFDGGYVLVGTCAAPGAVVRIKMRYRNGDMDFFRKLSGEMLTLYGDPTQYKGDLEGRVMGNKWSFSDSRLRPVSLILQHAEGEDPELGPGSTVKLTNWGLLEAERACWQQRHGSAKGAAEKAGKAGPDHGYLPR</sequence>
<reference evidence="3 4" key="1">
    <citation type="submission" date="2018-02" db="EMBL/GenBank/DDBJ databases">
        <title>Genome sequence of Desulfovibrio carbinolicus DSM 3852.</title>
        <authorList>
            <person name="Wilbanks E."/>
            <person name="Skennerton C.T."/>
            <person name="Orphan V.J."/>
        </authorList>
    </citation>
    <scope>NUCLEOTIDE SEQUENCE [LARGE SCALE GENOMIC DNA]</scope>
    <source>
        <strain evidence="3 4">DSM 3852</strain>
    </source>
</reference>
<dbReference type="RefSeq" id="WP_129354374.1">
    <property type="nucleotide sequence ID" value="NZ_CP026538.1"/>
</dbReference>
<evidence type="ECO:0000256" key="2">
    <source>
        <dbReference type="SAM" id="SignalP"/>
    </source>
</evidence>
<name>A0A4P6HPJ6_9BACT</name>
<evidence type="ECO:0000313" key="4">
    <source>
        <dbReference type="Proteomes" id="UP000293296"/>
    </source>
</evidence>
<keyword evidence="2" id="KW-0732">Signal</keyword>
<gene>
    <name evidence="3" type="ORF">C3Y92_16190</name>
</gene>
<dbReference type="Proteomes" id="UP000293296">
    <property type="component" value="Chromosome"/>
</dbReference>
<dbReference type="EMBL" id="CP026538">
    <property type="protein sequence ID" value="QAZ68686.1"/>
    <property type="molecule type" value="Genomic_DNA"/>
</dbReference>